<evidence type="ECO:0000256" key="1">
    <source>
        <dbReference type="SAM" id="MobiDB-lite"/>
    </source>
</evidence>
<sequence>MAGPSPDWFTGIYNFSPLDPTQQFWYQSFEIATYPWDAGTEQGTTYSINNNPEVPHQPIFRLTRDTVPASGILLDPTRTEVLPVATWSCALDGIGSGRALKKEGAAFQPETTIQSLCGGNRNLSEEEEAPSAGLRGTTRN</sequence>
<gene>
    <name evidence="3" type="ORF">PSNMU_V1.4_AUG-EV-PASAV3_0014980</name>
</gene>
<dbReference type="Proteomes" id="UP000291116">
    <property type="component" value="Unassembled WGS sequence"/>
</dbReference>
<evidence type="ECO:0000313" key="4">
    <source>
        <dbReference type="Proteomes" id="UP000291116"/>
    </source>
</evidence>
<dbReference type="Pfam" id="PF06468">
    <property type="entry name" value="Spond_N"/>
    <property type="match status" value="1"/>
</dbReference>
<evidence type="ECO:0000259" key="2">
    <source>
        <dbReference type="PROSITE" id="PS51020"/>
    </source>
</evidence>
<dbReference type="Gene3D" id="2.60.40.2130">
    <property type="entry name" value="F-spondin domain"/>
    <property type="match status" value="1"/>
</dbReference>
<dbReference type="InterPro" id="IPR009465">
    <property type="entry name" value="Spondin_N"/>
</dbReference>
<keyword evidence="4" id="KW-1185">Reference proteome</keyword>
<dbReference type="InterPro" id="IPR038678">
    <property type="entry name" value="Spondin_N_sf"/>
</dbReference>
<feature type="region of interest" description="Disordered" evidence="1">
    <location>
        <begin position="116"/>
        <end position="140"/>
    </location>
</feature>
<protein>
    <recommendedName>
        <fullName evidence="2">Spondin domain-containing protein</fullName>
    </recommendedName>
</protein>
<proteinExistence type="predicted"/>
<dbReference type="OrthoDB" id="43709at2759"/>
<dbReference type="AlphaFoldDB" id="A0A448YYA2"/>
<accession>A0A448YYA2</accession>
<reference evidence="3 4" key="1">
    <citation type="submission" date="2019-01" db="EMBL/GenBank/DDBJ databases">
        <authorList>
            <person name="Ferrante I. M."/>
        </authorList>
    </citation>
    <scope>NUCLEOTIDE SEQUENCE [LARGE SCALE GENOMIC DNA]</scope>
    <source>
        <strain evidence="3 4">B856</strain>
    </source>
</reference>
<name>A0A448YYA2_9STRA</name>
<dbReference type="PROSITE" id="PS51020">
    <property type="entry name" value="SPONDIN"/>
    <property type="match status" value="1"/>
</dbReference>
<organism evidence="3 4">
    <name type="scientific">Pseudo-nitzschia multistriata</name>
    <dbReference type="NCBI Taxonomy" id="183589"/>
    <lineage>
        <taxon>Eukaryota</taxon>
        <taxon>Sar</taxon>
        <taxon>Stramenopiles</taxon>
        <taxon>Ochrophyta</taxon>
        <taxon>Bacillariophyta</taxon>
        <taxon>Bacillariophyceae</taxon>
        <taxon>Bacillariophycidae</taxon>
        <taxon>Bacillariales</taxon>
        <taxon>Bacillariaceae</taxon>
        <taxon>Pseudo-nitzschia</taxon>
    </lineage>
</organism>
<feature type="domain" description="Spondin" evidence="2">
    <location>
        <begin position="1"/>
        <end position="71"/>
    </location>
</feature>
<dbReference type="EMBL" id="CAACVS010000037">
    <property type="protein sequence ID" value="VEU34768.1"/>
    <property type="molecule type" value="Genomic_DNA"/>
</dbReference>
<evidence type="ECO:0000313" key="3">
    <source>
        <dbReference type="EMBL" id="VEU34768.1"/>
    </source>
</evidence>